<protein>
    <submittedName>
        <fullName evidence="1">Uncharacterized protein</fullName>
    </submittedName>
</protein>
<keyword evidence="2" id="KW-1185">Reference proteome</keyword>
<sequence>MKIESMSMHLDDNTFIGDRKNTVTVRISRKIKTPYLSCFVTHYDLQFQDLDSGGCFVAREVIEEKRKILKVGMTYPEETRYTAALRVFAQFTKWIKAESLCVTMSPTNAEVERMRDIIPKNQKFSCNIFGVETKNPSLAKLFMEHLQPGCSLLMNEYTQLDGDESMLDHDFFDTDVVSLIVKFLTLGH</sequence>
<evidence type="ECO:0000313" key="1">
    <source>
        <dbReference type="EMBL" id="VDM68876.1"/>
    </source>
</evidence>
<gene>
    <name evidence="1" type="ORF">SVUK_LOCUS3874</name>
</gene>
<dbReference type="EMBL" id="UYYB01010297">
    <property type="protein sequence ID" value="VDM68876.1"/>
    <property type="molecule type" value="Genomic_DNA"/>
</dbReference>
<evidence type="ECO:0000313" key="2">
    <source>
        <dbReference type="Proteomes" id="UP000270094"/>
    </source>
</evidence>
<organism evidence="1 2">
    <name type="scientific">Strongylus vulgaris</name>
    <name type="common">Blood worm</name>
    <dbReference type="NCBI Taxonomy" id="40348"/>
    <lineage>
        <taxon>Eukaryota</taxon>
        <taxon>Metazoa</taxon>
        <taxon>Ecdysozoa</taxon>
        <taxon>Nematoda</taxon>
        <taxon>Chromadorea</taxon>
        <taxon>Rhabditida</taxon>
        <taxon>Rhabditina</taxon>
        <taxon>Rhabditomorpha</taxon>
        <taxon>Strongyloidea</taxon>
        <taxon>Strongylidae</taxon>
        <taxon>Strongylus</taxon>
    </lineage>
</organism>
<dbReference type="OrthoDB" id="5801148at2759"/>
<dbReference type="AlphaFoldDB" id="A0A3P7IH33"/>
<name>A0A3P7IH33_STRVU</name>
<reference evidence="1 2" key="1">
    <citation type="submission" date="2018-11" db="EMBL/GenBank/DDBJ databases">
        <authorList>
            <consortium name="Pathogen Informatics"/>
        </authorList>
    </citation>
    <scope>NUCLEOTIDE SEQUENCE [LARGE SCALE GENOMIC DNA]</scope>
</reference>
<proteinExistence type="predicted"/>
<dbReference type="Proteomes" id="UP000270094">
    <property type="component" value="Unassembled WGS sequence"/>
</dbReference>
<accession>A0A3P7IH33</accession>